<evidence type="ECO:0000256" key="2">
    <source>
        <dbReference type="ARBA" id="ARBA00004340"/>
    </source>
</evidence>
<reference evidence="8" key="1">
    <citation type="journal article" date="2016" name="PLoS ONE">
        <title>Metagenomic Survey of Viral Diversity Obtained from Feces of Subantarctic and South American Fur Seals.</title>
        <authorList>
            <person name="Kluge M."/>
            <person name="Campos F.S."/>
            <person name="Tavares M."/>
            <person name="de Amorim D.B."/>
            <person name="Valdez F.P."/>
            <person name="Giongo A."/>
            <person name="Roehe P.M."/>
            <person name="Franco A.C."/>
        </authorList>
    </citation>
    <scope>NUCLEOTIDE SEQUENCE</scope>
    <source>
        <strain evidence="8">Fur seal/ATROP16/BR/2012</strain>
    </source>
</reference>
<evidence type="ECO:0000256" key="6">
    <source>
        <dbReference type="ARBA" id="ARBA00022844"/>
    </source>
</evidence>
<dbReference type="Gene3D" id="2.60.120.20">
    <property type="match status" value="1"/>
</dbReference>
<evidence type="ECO:0000256" key="4">
    <source>
        <dbReference type="ARBA" id="ARBA00022581"/>
    </source>
</evidence>
<evidence type="ECO:0000256" key="3">
    <source>
        <dbReference type="ARBA" id="ARBA00020107"/>
    </source>
</evidence>
<comment type="subcellular location">
    <subcellularLocation>
        <location evidence="2">Host cell</location>
    </subcellularLocation>
    <subcellularLocation>
        <location evidence="1">Virion</location>
    </subcellularLocation>
</comment>
<evidence type="ECO:0000313" key="8">
    <source>
        <dbReference type="EMBL" id="AKI82126.1"/>
    </source>
</evidence>
<dbReference type="EMBL" id="KR072979">
    <property type="protein sequence ID" value="AKI82126.1"/>
    <property type="molecule type" value="Genomic_RNA"/>
</dbReference>
<evidence type="ECO:0000256" key="1">
    <source>
        <dbReference type="ARBA" id="ARBA00004328"/>
    </source>
</evidence>
<dbReference type="GO" id="GO:0019062">
    <property type="term" value="P:virion attachment to host cell"/>
    <property type="evidence" value="ECO:0007669"/>
    <property type="project" value="UniProtKB-KW"/>
</dbReference>
<protein>
    <recommendedName>
        <fullName evidence="3">Genome polyprotein</fullName>
    </recommendedName>
</protein>
<keyword evidence="6" id="KW-0946">Virion</keyword>
<dbReference type="GO" id="GO:0044423">
    <property type="term" value="C:virion component"/>
    <property type="evidence" value="ECO:0007669"/>
    <property type="project" value="UniProtKB-KW"/>
</dbReference>
<keyword evidence="5" id="KW-1161">Viral attachment to host cell</keyword>
<accession>A0A0G2Y756</accession>
<sequence>VNYFCFSIPNTCPYSVLSTSFYGWSGPTAPFGRLHANSFGSLVLSSTVNVNVGLRAAFGNFRGFVPGPVPSLAPP</sequence>
<dbReference type="SUPFAM" id="SSF88633">
    <property type="entry name" value="Positive stranded ssRNA viruses"/>
    <property type="match status" value="1"/>
</dbReference>
<organism evidence="8">
    <name type="scientific">Sakobuvirus fur seal/ATROP16/BR/2012</name>
    <dbReference type="NCBI Taxonomy" id="1659787"/>
    <lineage>
        <taxon>Viruses</taxon>
        <taxon>Riboviria</taxon>
        <taxon>Orthornavirae</taxon>
        <taxon>Pisuviricota</taxon>
        <taxon>Pisoniviricetes</taxon>
        <taxon>Picornavirales</taxon>
        <taxon>Picornaviridae</taxon>
        <taxon>Kodimesavirinae</taxon>
        <taxon>Sakobuvirus</taxon>
    </lineage>
</organism>
<proteinExistence type="predicted"/>
<keyword evidence="7" id="KW-1160">Virus entry into host cell</keyword>
<dbReference type="InterPro" id="IPR029053">
    <property type="entry name" value="Viral_coat"/>
</dbReference>
<evidence type="ECO:0000256" key="7">
    <source>
        <dbReference type="ARBA" id="ARBA00023296"/>
    </source>
</evidence>
<keyword evidence="4" id="KW-0945">Host-virus interaction</keyword>
<evidence type="ECO:0000256" key="5">
    <source>
        <dbReference type="ARBA" id="ARBA00022804"/>
    </source>
</evidence>
<name>A0A0G2Y756_9PICO</name>
<feature type="non-terminal residue" evidence="8">
    <location>
        <position position="75"/>
    </location>
</feature>
<dbReference type="GO" id="GO:0043657">
    <property type="term" value="C:host cell"/>
    <property type="evidence" value="ECO:0007669"/>
    <property type="project" value="UniProtKB-SubCell"/>
</dbReference>
<dbReference type="GO" id="GO:0046718">
    <property type="term" value="P:symbiont entry into host cell"/>
    <property type="evidence" value="ECO:0007669"/>
    <property type="project" value="UniProtKB-KW"/>
</dbReference>
<feature type="non-terminal residue" evidence="8">
    <location>
        <position position="1"/>
    </location>
</feature>